<evidence type="ECO:0000313" key="3">
    <source>
        <dbReference type="Proteomes" id="UP000742460"/>
    </source>
</evidence>
<dbReference type="Pfam" id="PF21172">
    <property type="entry name" value="CueP"/>
    <property type="match status" value="1"/>
</dbReference>
<sequence>MRPAPTLARRRLLAGLVLTSLAVAGCSTDSAPEESGEDLLDAHGLQNRGARTLIEELEALPLADRPSDLLAAVLPDRLDLSDASGRQTSLSLSDEDFYVSVAPFVDTTHDCFHHSLTTCVGELQEQDLEVHVVAADGTVLVDEMRTTAPNGFLGLWLPRGQELALTLTRDGASASTQVTTTADSATCLTTMQLTD</sequence>
<evidence type="ECO:0000256" key="1">
    <source>
        <dbReference type="SAM" id="SignalP"/>
    </source>
</evidence>
<feature type="chain" id="PRO_5039666755" evidence="1">
    <location>
        <begin position="25"/>
        <end position="195"/>
    </location>
</feature>
<keyword evidence="1" id="KW-0732">Signal</keyword>
<dbReference type="EMBL" id="DYUE01000161">
    <property type="protein sequence ID" value="HJG91467.1"/>
    <property type="molecule type" value="Genomic_DNA"/>
</dbReference>
<gene>
    <name evidence="2" type="ORF">K8V81_07055</name>
</gene>
<evidence type="ECO:0000313" key="2">
    <source>
        <dbReference type="EMBL" id="HJG91467.1"/>
    </source>
</evidence>
<dbReference type="NCBIfam" id="NF038094">
    <property type="entry name" value="CueP_fam"/>
    <property type="match status" value="1"/>
</dbReference>
<name>A0A921MVY1_9MICO</name>
<organism evidence="2 3">
    <name type="scientific">Brachybacterium massiliense</name>
    <dbReference type="NCBI Taxonomy" id="1755098"/>
    <lineage>
        <taxon>Bacteria</taxon>
        <taxon>Bacillati</taxon>
        <taxon>Actinomycetota</taxon>
        <taxon>Actinomycetes</taxon>
        <taxon>Micrococcales</taxon>
        <taxon>Dermabacteraceae</taxon>
        <taxon>Brachybacterium</taxon>
    </lineage>
</organism>
<protein>
    <submittedName>
        <fullName evidence="2">CueP family metal-binding protein</fullName>
    </submittedName>
</protein>
<dbReference type="PROSITE" id="PS51257">
    <property type="entry name" value="PROKAR_LIPOPROTEIN"/>
    <property type="match status" value="1"/>
</dbReference>
<dbReference type="Gene3D" id="2.60.40.3700">
    <property type="match status" value="1"/>
</dbReference>
<feature type="signal peptide" evidence="1">
    <location>
        <begin position="1"/>
        <end position="24"/>
    </location>
</feature>
<proteinExistence type="predicted"/>
<dbReference type="Proteomes" id="UP000742460">
    <property type="component" value="Unassembled WGS sequence"/>
</dbReference>
<comment type="caution">
    <text evidence="2">The sequence shown here is derived from an EMBL/GenBank/DDBJ whole genome shotgun (WGS) entry which is preliminary data.</text>
</comment>
<dbReference type="AlphaFoldDB" id="A0A921MVY1"/>
<accession>A0A921MVY1</accession>
<dbReference type="InterPro" id="IPR047808">
    <property type="entry name" value="CueP-like"/>
</dbReference>
<reference evidence="2" key="1">
    <citation type="journal article" date="2021" name="PeerJ">
        <title>Extensive microbial diversity within the chicken gut microbiome revealed by metagenomics and culture.</title>
        <authorList>
            <person name="Gilroy R."/>
            <person name="Ravi A."/>
            <person name="Getino M."/>
            <person name="Pursley I."/>
            <person name="Horton D.L."/>
            <person name="Alikhan N.F."/>
            <person name="Baker D."/>
            <person name="Gharbi K."/>
            <person name="Hall N."/>
            <person name="Watson M."/>
            <person name="Adriaenssens E.M."/>
            <person name="Foster-Nyarko E."/>
            <person name="Jarju S."/>
            <person name="Secka A."/>
            <person name="Antonio M."/>
            <person name="Oren A."/>
            <person name="Chaudhuri R.R."/>
            <person name="La Ragione R."/>
            <person name="Hildebrand F."/>
            <person name="Pallen M.J."/>
        </authorList>
    </citation>
    <scope>NUCLEOTIDE SEQUENCE</scope>
    <source>
        <strain evidence="2">ChiGjej5B5-22894</strain>
    </source>
</reference>
<reference evidence="2" key="2">
    <citation type="submission" date="2021-09" db="EMBL/GenBank/DDBJ databases">
        <authorList>
            <person name="Gilroy R."/>
        </authorList>
    </citation>
    <scope>NUCLEOTIDE SEQUENCE</scope>
    <source>
        <strain evidence="2">ChiGjej5B5-22894</strain>
    </source>
</reference>